<evidence type="ECO:0000256" key="3">
    <source>
        <dbReference type="ARBA" id="ARBA00022723"/>
    </source>
</evidence>
<dbReference type="CDD" id="cd12797">
    <property type="entry name" value="M23_peptidase"/>
    <property type="match status" value="1"/>
</dbReference>
<dbReference type="InterPro" id="IPR016047">
    <property type="entry name" value="M23ase_b-sheet_dom"/>
</dbReference>
<evidence type="ECO:0000256" key="4">
    <source>
        <dbReference type="ARBA" id="ARBA00022801"/>
    </source>
</evidence>
<accession>A0AAU9F131</accession>
<keyword evidence="7" id="KW-0175">Coiled coil</keyword>
<feature type="domain" description="M23ase beta-sheet core" evidence="9">
    <location>
        <begin position="274"/>
        <end position="361"/>
    </location>
</feature>
<organism evidence="10 11">
    <name type="scientific">Desulfoferula mesophila</name>
    <dbReference type="NCBI Taxonomy" id="3058419"/>
    <lineage>
        <taxon>Bacteria</taxon>
        <taxon>Pseudomonadati</taxon>
        <taxon>Thermodesulfobacteriota</taxon>
        <taxon>Desulfarculia</taxon>
        <taxon>Desulfarculales</taxon>
        <taxon>Desulfarculaceae</taxon>
        <taxon>Desulfoferula</taxon>
    </lineage>
</organism>
<protein>
    <recommendedName>
        <fullName evidence="9">M23ase beta-sheet core domain-containing protein</fullName>
    </recommendedName>
</protein>
<evidence type="ECO:0000313" key="10">
    <source>
        <dbReference type="EMBL" id="BEQ15017.1"/>
    </source>
</evidence>
<evidence type="ECO:0000256" key="8">
    <source>
        <dbReference type="SAM" id="SignalP"/>
    </source>
</evidence>
<evidence type="ECO:0000256" key="6">
    <source>
        <dbReference type="ARBA" id="ARBA00023049"/>
    </source>
</evidence>
<dbReference type="GO" id="GO:0006508">
    <property type="term" value="P:proteolysis"/>
    <property type="evidence" value="ECO:0007669"/>
    <property type="project" value="UniProtKB-KW"/>
</dbReference>
<dbReference type="SUPFAM" id="SSF51261">
    <property type="entry name" value="Duplicated hybrid motif"/>
    <property type="match status" value="1"/>
</dbReference>
<feature type="signal peptide" evidence="8">
    <location>
        <begin position="1"/>
        <end position="28"/>
    </location>
</feature>
<gene>
    <name evidence="10" type="ORF">FAK_20830</name>
</gene>
<name>A0AAU9F131_9BACT</name>
<evidence type="ECO:0000313" key="11">
    <source>
        <dbReference type="Proteomes" id="UP001366166"/>
    </source>
</evidence>
<dbReference type="GO" id="GO:0046872">
    <property type="term" value="F:metal ion binding"/>
    <property type="evidence" value="ECO:0007669"/>
    <property type="project" value="UniProtKB-KW"/>
</dbReference>
<keyword evidence="11" id="KW-1185">Reference proteome</keyword>
<reference evidence="11" key="1">
    <citation type="journal article" date="2023" name="Arch. Microbiol.">
        <title>Desulfoferula mesophilus gen. nov. sp. nov., a mesophilic sulfate-reducing bacterium isolated from a brackish lake sediment.</title>
        <authorList>
            <person name="Watanabe T."/>
            <person name="Yabe T."/>
            <person name="Tsuji J.M."/>
            <person name="Fukui M."/>
        </authorList>
    </citation>
    <scope>NUCLEOTIDE SEQUENCE [LARGE SCALE GENOMIC DNA]</scope>
    <source>
        <strain evidence="11">12FAK</strain>
    </source>
</reference>
<sequence length="369" mass="40957">MSLSRLLGLSLLAAALLLCPPISWSQNAADTRREIKERLVDTLRQYEQATLDTARLQGELADMEENLAREGSEAARLALRQTEMSERLAGARAEEVNLRARMQVSRERYRRQLRLLYLVGVESDLGLLASDKDYRAMLERSQALTWLLAAQHQRLDDLQSARRELTRAEGELALRQKQIDELRRSLLSARERQEELRQRRAQLLGQLEQRRLGLIEHISALREAEARLAQAFALPPLPSGPQGGQALGVREAQGGLSAPVQGKVLRRENDSRLPGIFIAAAPGSPVRAPWDGWVVFADNLPNLGKVVVIDHGEKVHTVLGGLGTLAVGLGQQIGQGERLGTLGPGGALYLEVRLEAEAQDPRVWLRLDY</sequence>
<dbReference type="InterPro" id="IPR050570">
    <property type="entry name" value="Cell_wall_metabolism_enzyme"/>
</dbReference>
<dbReference type="Gene3D" id="2.70.70.10">
    <property type="entry name" value="Glucose Permease (Domain IIA)"/>
    <property type="match status" value="1"/>
</dbReference>
<dbReference type="Gene3D" id="6.10.250.3150">
    <property type="match status" value="1"/>
</dbReference>
<dbReference type="PANTHER" id="PTHR21666:SF288">
    <property type="entry name" value="CELL DIVISION PROTEIN YTFB"/>
    <property type="match status" value="1"/>
</dbReference>
<dbReference type="RefSeq" id="WP_338598831.1">
    <property type="nucleotide sequence ID" value="NZ_AP028679.1"/>
</dbReference>
<feature type="coiled-coil region" evidence="7">
    <location>
        <begin position="148"/>
        <end position="206"/>
    </location>
</feature>
<dbReference type="KEGG" id="dmp:FAK_20830"/>
<feature type="coiled-coil region" evidence="7">
    <location>
        <begin position="32"/>
        <end position="80"/>
    </location>
</feature>
<keyword evidence="2" id="KW-0645">Protease</keyword>
<dbReference type="GO" id="GO:0004222">
    <property type="term" value="F:metalloendopeptidase activity"/>
    <property type="evidence" value="ECO:0007669"/>
    <property type="project" value="TreeGrafter"/>
</dbReference>
<dbReference type="Pfam" id="PF01551">
    <property type="entry name" value="Peptidase_M23"/>
    <property type="match status" value="1"/>
</dbReference>
<keyword evidence="8" id="KW-0732">Signal</keyword>
<evidence type="ECO:0000256" key="5">
    <source>
        <dbReference type="ARBA" id="ARBA00022833"/>
    </source>
</evidence>
<evidence type="ECO:0000259" key="9">
    <source>
        <dbReference type="Pfam" id="PF01551"/>
    </source>
</evidence>
<dbReference type="PANTHER" id="PTHR21666">
    <property type="entry name" value="PEPTIDASE-RELATED"/>
    <property type="match status" value="1"/>
</dbReference>
<feature type="chain" id="PRO_5043706488" description="M23ase beta-sheet core domain-containing protein" evidence="8">
    <location>
        <begin position="29"/>
        <end position="369"/>
    </location>
</feature>
<comment type="cofactor">
    <cofactor evidence="1">
        <name>Zn(2+)</name>
        <dbReference type="ChEBI" id="CHEBI:29105"/>
    </cofactor>
</comment>
<dbReference type="AlphaFoldDB" id="A0AAU9F131"/>
<dbReference type="Proteomes" id="UP001366166">
    <property type="component" value="Chromosome"/>
</dbReference>
<proteinExistence type="predicted"/>
<keyword evidence="4" id="KW-0378">Hydrolase</keyword>
<keyword evidence="3" id="KW-0479">Metal-binding</keyword>
<evidence type="ECO:0000256" key="1">
    <source>
        <dbReference type="ARBA" id="ARBA00001947"/>
    </source>
</evidence>
<keyword evidence="5" id="KW-0862">Zinc</keyword>
<dbReference type="InterPro" id="IPR011055">
    <property type="entry name" value="Dup_hybrid_motif"/>
</dbReference>
<evidence type="ECO:0000256" key="2">
    <source>
        <dbReference type="ARBA" id="ARBA00022670"/>
    </source>
</evidence>
<keyword evidence="6" id="KW-0482">Metalloprotease</keyword>
<dbReference type="EMBL" id="AP028679">
    <property type="protein sequence ID" value="BEQ15017.1"/>
    <property type="molecule type" value="Genomic_DNA"/>
</dbReference>
<evidence type="ECO:0000256" key="7">
    <source>
        <dbReference type="SAM" id="Coils"/>
    </source>
</evidence>